<keyword evidence="3" id="KW-1185">Reference proteome</keyword>
<feature type="region of interest" description="Disordered" evidence="1">
    <location>
        <begin position="164"/>
        <end position="198"/>
    </location>
</feature>
<accession>A0A6A1V6A5</accession>
<dbReference type="PANTHER" id="PTHR37200">
    <property type="entry name" value="RNA-BINDING (RRM/RBD/RNP MOTIFS) FAMILY PROTEIN"/>
    <property type="match status" value="1"/>
</dbReference>
<dbReference type="OrthoDB" id="1912879at2759"/>
<dbReference type="Proteomes" id="UP000516437">
    <property type="component" value="Chromosome 7"/>
</dbReference>
<evidence type="ECO:0008006" key="4">
    <source>
        <dbReference type="Google" id="ProtNLM"/>
    </source>
</evidence>
<gene>
    <name evidence="2" type="ORF">CJ030_MR7G006053</name>
</gene>
<evidence type="ECO:0000256" key="1">
    <source>
        <dbReference type="SAM" id="MobiDB-lite"/>
    </source>
</evidence>
<reference evidence="2 3" key="1">
    <citation type="journal article" date="2019" name="Plant Biotechnol. J.">
        <title>The red bayberry genome and genetic basis of sex determination.</title>
        <authorList>
            <person name="Jia H.M."/>
            <person name="Jia H.J."/>
            <person name="Cai Q.L."/>
            <person name="Wang Y."/>
            <person name="Zhao H.B."/>
            <person name="Yang W.F."/>
            <person name="Wang G.Y."/>
            <person name="Li Y.H."/>
            <person name="Zhan D.L."/>
            <person name="Shen Y.T."/>
            <person name="Niu Q.F."/>
            <person name="Chang L."/>
            <person name="Qiu J."/>
            <person name="Zhao L."/>
            <person name="Xie H.B."/>
            <person name="Fu W.Y."/>
            <person name="Jin J."/>
            <person name="Li X.W."/>
            <person name="Jiao Y."/>
            <person name="Zhou C.C."/>
            <person name="Tu T."/>
            <person name="Chai C.Y."/>
            <person name="Gao J.L."/>
            <person name="Fan L.J."/>
            <person name="van de Weg E."/>
            <person name="Wang J.Y."/>
            <person name="Gao Z.S."/>
        </authorList>
    </citation>
    <scope>NUCLEOTIDE SEQUENCE [LARGE SCALE GENOMIC DNA]</scope>
    <source>
        <tissue evidence="2">Leaves</tissue>
    </source>
</reference>
<dbReference type="AlphaFoldDB" id="A0A6A1V6A5"/>
<comment type="caution">
    <text evidence="2">The sequence shown here is derived from an EMBL/GenBank/DDBJ whole genome shotgun (WGS) entry which is preliminary data.</text>
</comment>
<proteinExistence type="predicted"/>
<name>A0A6A1V6A5_9ROSI</name>
<dbReference type="EMBL" id="RXIC02000025">
    <property type="protein sequence ID" value="KAB1207935.1"/>
    <property type="molecule type" value="Genomic_DNA"/>
</dbReference>
<protein>
    <recommendedName>
        <fullName evidence="4">RRM domain-containing protein</fullName>
    </recommendedName>
</protein>
<dbReference type="PANTHER" id="PTHR37200:SF1">
    <property type="entry name" value="RNA-BINDING (RRM_RBD_RNP MOTIFS) FAMILY PROTEIN"/>
    <property type="match status" value="1"/>
</dbReference>
<organism evidence="2 3">
    <name type="scientific">Morella rubra</name>
    <name type="common">Chinese bayberry</name>
    <dbReference type="NCBI Taxonomy" id="262757"/>
    <lineage>
        <taxon>Eukaryota</taxon>
        <taxon>Viridiplantae</taxon>
        <taxon>Streptophyta</taxon>
        <taxon>Embryophyta</taxon>
        <taxon>Tracheophyta</taxon>
        <taxon>Spermatophyta</taxon>
        <taxon>Magnoliopsida</taxon>
        <taxon>eudicotyledons</taxon>
        <taxon>Gunneridae</taxon>
        <taxon>Pentapetalae</taxon>
        <taxon>rosids</taxon>
        <taxon>fabids</taxon>
        <taxon>Fagales</taxon>
        <taxon>Myricaceae</taxon>
        <taxon>Morella</taxon>
    </lineage>
</organism>
<evidence type="ECO:0000313" key="3">
    <source>
        <dbReference type="Proteomes" id="UP000516437"/>
    </source>
</evidence>
<evidence type="ECO:0000313" key="2">
    <source>
        <dbReference type="EMBL" id="KAB1207935.1"/>
    </source>
</evidence>
<sequence length="482" mass="53289">MVSNGVFPPPCHSTPLFTPQCTTTTLLSFPTKTHLSLVSNTCLSGSLYSVFCKTHSFISSLSQTHLHCRVICERRRCGLGVCALSKCGKGGIGLMETDGLDEDGEFGDGDDTYDDDEDEDDEEEDDEMLLPFENMKQWVKNKPRGFGEGKVYDTSVEDKLLEEMEQSKQAQTADVNKLQKNPLRPTSMKGAQNKRATEVVPRGARVRVVNLPKKKNIHRDLKSAFLGVPGILDIIPGVSGNSKTRDPVCKGFAFVDFKSRKMQLEIFSSRSVMFGKIQKEIKCDIMDLQSPSSAHVQPTVIPCTASEFRVPGLDGDRSTDSSLDASSLDSWEEINSIESEDPDSELVRASVEDIKENLESMSLLKVNGDYGMEVSTDSSTHLFSSKTERVQAPEKNRLAKGKVEKFPEKKLHVKAKGENVPEKKRLAQGKKEKVPKLDVPGSAKRLKIKEKAVLTDVFAKYGVQSALASKKGANQFFILIEI</sequence>
<dbReference type="CDD" id="cd00590">
    <property type="entry name" value="RRM_SF"/>
    <property type="match status" value="1"/>
</dbReference>
<feature type="region of interest" description="Disordered" evidence="1">
    <location>
        <begin position="98"/>
        <end position="125"/>
    </location>
</feature>